<dbReference type="OrthoDB" id="271506at2759"/>
<gene>
    <name evidence="11" type="ORF">EAG_14637</name>
</gene>
<evidence type="ECO:0000256" key="3">
    <source>
        <dbReference type="ARBA" id="ARBA00022692"/>
    </source>
</evidence>
<dbReference type="FunFam" id="1.20.1280.290:FF:000006">
    <property type="entry name" value="mannose-P-dolichol utilization defect 1 protein"/>
    <property type="match status" value="1"/>
</dbReference>
<evidence type="ECO:0000256" key="5">
    <source>
        <dbReference type="ARBA" id="ARBA00022989"/>
    </source>
</evidence>
<feature type="transmembrane region" description="Helical" evidence="10">
    <location>
        <begin position="182"/>
        <end position="201"/>
    </location>
</feature>
<dbReference type="EMBL" id="GL435087">
    <property type="protein sequence ID" value="EFN74053.1"/>
    <property type="molecule type" value="Genomic_DNA"/>
</dbReference>
<feature type="transmembrane region" description="Helical" evidence="10">
    <location>
        <begin position="213"/>
        <end position="236"/>
    </location>
</feature>
<accession>E1ZXT1</accession>
<keyword evidence="2" id="KW-0813">Transport</keyword>
<evidence type="ECO:0000256" key="1">
    <source>
        <dbReference type="ARBA" id="ARBA00004141"/>
    </source>
</evidence>
<dbReference type="OMA" id="LQVLYYW"/>
<keyword evidence="4" id="KW-0677">Repeat</keyword>
<keyword evidence="6 9" id="KW-0472">Membrane</keyword>
<dbReference type="InterPro" id="IPR006603">
    <property type="entry name" value="PQ-loop_rpt"/>
</dbReference>
<dbReference type="PIRSF" id="PIRSF023381">
    <property type="entry name" value="MannP-dilichol_defect-1p"/>
    <property type="match status" value="1"/>
</dbReference>
<dbReference type="FunFam" id="1.20.1280.290:FF:000031">
    <property type="entry name" value="Mannose-P-dolichol utilization defect 1"/>
    <property type="match status" value="1"/>
</dbReference>
<dbReference type="Pfam" id="PF04193">
    <property type="entry name" value="PQ-loop"/>
    <property type="match status" value="2"/>
</dbReference>
<feature type="transmembrane region" description="Helical" evidence="10">
    <location>
        <begin position="73"/>
        <end position="93"/>
    </location>
</feature>
<keyword evidence="3 9" id="KW-0812">Transmembrane</keyword>
<dbReference type="FunCoup" id="E1ZXT1">
    <property type="interactions" value="691"/>
</dbReference>
<evidence type="ECO:0000256" key="2">
    <source>
        <dbReference type="ARBA" id="ARBA00022448"/>
    </source>
</evidence>
<evidence type="ECO:0000313" key="12">
    <source>
        <dbReference type="Proteomes" id="UP000000311"/>
    </source>
</evidence>
<dbReference type="Proteomes" id="UP000000311">
    <property type="component" value="Unassembled WGS sequence"/>
</dbReference>
<sequence>MIALTWAIKVDETFLHTLVVQVMVERELTSSVPVACFKATLSKLLGVTIIGGSLLVKVPQIVKILKNKSGEGINVFSVLLDLFAITAMLSYSFMRGFPFSAWGDAVFLGIQTLIIAVLVMHYNGDTAKATAFLSAYLAVLFTANSGLTPIHILWACQAMNIPIVLISKFSQAYTNYSNGHTGQLSAATCFMLFFGSFVRIFTSIQETGDAAMITMYMCSTLANGVIVAQLLHYWNVGVKSKEKIKKKE</sequence>
<evidence type="ECO:0000256" key="6">
    <source>
        <dbReference type="ARBA" id="ARBA00023136"/>
    </source>
</evidence>
<dbReference type="PANTHER" id="PTHR12226:SF2">
    <property type="entry name" value="MANNOSE-P-DOLICHOL UTILIZATION DEFECT 1 PROTEIN"/>
    <property type="match status" value="1"/>
</dbReference>
<dbReference type="PANTHER" id="PTHR12226">
    <property type="entry name" value="MANNOSE-P-DOLICHOL UTILIZATION DEFECT 1 LEC35 -RELATED"/>
    <property type="match status" value="1"/>
</dbReference>
<dbReference type="GO" id="GO:0009312">
    <property type="term" value="P:oligosaccharide biosynthetic process"/>
    <property type="evidence" value="ECO:0007669"/>
    <property type="project" value="TreeGrafter"/>
</dbReference>
<reference evidence="11 12" key="1">
    <citation type="journal article" date="2010" name="Science">
        <title>Genomic comparison of the ants Camponotus floridanus and Harpegnathos saltator.</title>
        <authorList>
            <person name="Bonasio R."/>
            <person name="Zhang G."/>
            <person name="Ye C."/>
            <person name="Mutti N.S."/>
            <person name="Fang X."/>
            <person name="Qin N."/>
            <person name="Donahue G."/>
            <person name="Yang P."/>
            <person name="Li Q."/>
            <person name="Li C."/>
            <person name="Zhang P."/>
            <person name="Huang Z."/>
            <person name="Berger S.L."/>
            <person name="Reinberg D."/>
            <person name="Wang J."/>
            <person name="Liebig J."/>
        </authorList>
    </citation>
    <scope>NUCLEOTIDE SEQUENCE [LARGE SCALE GENOMIC DNA]</scope>
    <source>
        <strain evidence="12">C129</strain>
    </source>
</reference>
<dbReference type="AlphaFoldDB" id="E1ZXT1"/>
<comment type="similarity">
    <text evidence="7 9">Belongs to the MPDU1 (TC 2.A.43.3) family.</text>
</comment>
<protein>
    <recommendedName>
        <fullName evidence="8 9">Mannose-P-dolichol utilization defect 1 protein homolog</fullName>
    </recommendedName>
</protein>
<evidence type="ECO:0000256" key="10">
    <source>
        <dbReference type="SAM" id="Phobius"/>
    </source>
</evidence>
<keyword evidence="12" id="KW-1185">Reference proteome</keyword>
<organism evidence="12">
    <name type="scientific">Camponotus floridanus</name>
    <name type="common">Florida carpenter ant</name>
    <dbReference type="NCBI Taxonomy" id="104421"/>
    <lineage>
        <taxon>Eukaryota</taxon>
        <taxon>Metazoa</taxon>
        <taxon>Ecdysozoa</taxon>
        <taxon>Arthropoda</taxon>
        <taxon>Hexapoda</taxon>
        <taxon>Insecta</taxon>
        <taxon>Pterygota</taxon>
        <taxon>Neoptera</taxon>
        <taxon>Endopterygota</taxon>
        <taxon>Hymenoptera</taxon>
        <taxon>Apocrita</taxon>
        <taxon>Aculeata</taxon>
        <taxon>Formicoidea</taxon>
        <taxon>Formicidae</taxon>
        <taxon>Formicinae</taxon>
        <taxon>Camponotus</taxon>
    </lineage>
</organism>
<evidence type="ECO:0000256" key="4">
    <source>
        <dbReference type="ARBA" id="ARBA00022737"/>
    </source>
</evidence>
<dbReference type="STRING" id="104421.E1ZXT1"/>
<feature type="transmembrane region" description="Helical" evidence="10">
    <location>
        <begin position="129"/>
        <end position="146"/>
    </location>
</feature>
<keyword evidence="5 9" id="KW-1133">Transmembrane helix</keyword>
<feature type="transmembrane region" description="Helical" evidence="10">
    <location>
        <begin position="99"/>
        <end position="122"/>
    </location>
</feature>
<evidence type="ECO:0000256" key="7">
    <source>
        <dbReference type="ARBA" id="ARBA00038475"/>
    </source>
</evidence>
<dbReference type="InParanoid" id="E1ZXT1"/>
<evidence type="ECO:0000313" key="11">
    <source>
        <dbReference type="EMBL" id="EFN74053.1"/>
    </source>
</evidence>
<dbReference type="Gene3D" id="1.20.1280.290">
    <property type="match status" value="2"/>
</dbReference>
<dbReference type="SMART" id="SM00679">
    <property type="entry name" value="CTNS"/>
    <property type="match status" value="2"/>
</dbReference>
<dbReference type="GO" id="GO:0016020">
    <property type="term" value="C:membrane"/>
    <property type="evidence" value="ECO:0007669"/>
    <property type="project" value="UniProtKB-SubCell"/>
</dbReference>
<proteinExistence type="inferred from homology"/>
<evidence type="ECO:0000256" key="8">
    <source>
        <dbReference type="ARBA" id="ARBA00067517"/>
    </source>
</evidence>
<name>E1ZXT1_CAMFO</name>
<dbReference type="InterPro" id="IPR016817">
    <property type="entry name" value="MannP-dilichol_defect-1"/>
</dbReference>
<comment type="subcellular location">
    <subcellularLocation>
        <location evidence="1 9">Membrane</location>
        <topology evidence="1 9">Multi-pass membrane protein</topology>
    </subcellularLocation>
</comment>
<evidence type="ECO:0000256" key="9">
    <source>
        <dbReference type="PIRNR" id="PIRNR023381"/>
    </source>
</evidence>